<keyword evidence="5 8" id="KW-0413">Isomerase</keyword>
<organism evidence="9 10">
    <name type="scientific">Kaistella carnis</name>
    <dbReference type="NCBI Taxonomy" id="1241979"/>
    <lineage>
        <taxon>Bacteria</taxon>
        <taxon>Pseudomonadati</taxon>
        <taxon>Bacteroidota</taxon>
        <taxon>Flavobacteriia</taxon>
        <taxon>Flavobacteriales</taxon>
        <taxon>Weeksellaceae</taxon>
        <taxon>Chryseobacterium group</taxon>
        <taxon>Kaistella</taxon>
    </lineage>
</organism>
<keyword evidence="6 8" id="KW-0961">Cell wall biogenesis/degradation</keyword>
<dbReference type="PANTHER" id="PTHR21198">
    <property type="entry name" value="GLUTAMATE RACEMASE"/>
    <property type="match status" value="1"/>
</dbReference>
<accession>A0A3G8XLL8</accession>
<gene>
    <name evidence="8" type="primary">murI</name>
    <name evidence="9" type="ORF">EIB73_13370</name>
</gene>
<dbReference type="SUPFAM" id="SSF53681">
    <property type="entry name" value="Aspartate/glutamate racemase"/>
    <property type="match status" value="2"/>
</dbReference>
<evidence type="ECO:0000313" key="10">
    <source>
        <dbReference type="Proteomes" id="UP000270185"/>
    </source>
</evidence>
<feature type="binding site" evidence="8">
    <location>
        <begin position="21"/>
        <end position="22"/>
    </location>
    <ligand>
        <name>substrate</name>
    </ligand>
</feature>
<evidence type="ECO:0000256" key="7">
    <source>
        <dbReference type="ARBA" id="ARBA00070053"/>
    </source>
</evidence>
<dbReference type="NCBIfam" id="TIGR00067">
    <property type="entry name" value="glut_race"/>
    <property type="match status" value="1"/>
</dbReference>
<name>A0A3G8XLL8_9FLAO</name>
<dbReference type="InterPro" id="IPR018187">
    <property type="entry name" value="Asp/Glu_racemase_AS_1"/>
</dbReference>
<comment type="catalytic activity">
    <reaction evidence="1 8">
        <text>L-glutamate = D-glutamate</text>
        <dbReference type="Rhea" id="RHEA:12813"/>
        <dbReference type="ChEBI" id="CHEBI:29985"/>
        <dbReference type="ChEBI" id="CHEBI:29986"/>
        <dbReference type="EC" id="5.1.1.3"/>
    </reaction>
</comment>
<evidence type="ECO:0000256" key="2">
    <source>
        <dbReference type="ARBA" id="ARBA00013090"/>
    </source>
</evidence>
<proteinExistence type="inferred from homology"/>
<evidence type="ECO:0000256" key="8">
    <source>
        <dbReference type="HAMAP-Rule" id="MF_00258"/>
    </source>
</evidence>
<dbReference type="AlphaFoldDB" id="A0A3G8XLL8"/>
<dbReference type="FunFam" id="3.40.50.1860:FF:000002">
    <property type="entry name" value="Glutamate racemase"/>
    <property type="match status" value="1"/>
</dbReference>
<dbReference type="Proteomes" id="UP000270185">
    <property type="component" value="Chromosome"/>
</dbReference>
<dbReference type="KEGG" id="ccas:EIB73_13370"/>
<dbReference type="UniPathway" id="UPA00219"/>
<evidence type="ECO:0000256" key="6">
    <source>
        <dbReference type="ARBA" id="ARBA00023316"/>
    </source>
</evidence>
<dbReference type="InterPro" id="IPR001920">
    <property type="entry name" value="Asp/Glu_race"/>
</dbReference>
<dbReference type="PROSITE" id="PS00924">
    <property type="entry name" value="ASP_GLU_RACEMASE_2"/>
    <property type="match status" value="1"/>
</dbReference>
<evidence type="ECO:0000313" key="9">
    <source>
        <dbReference type="EMBL" id="AZI34102.1"/>
    </source>
</evidence>
<keyword evidence="4 8" id="KW-0573">Peptidoglycan synthesis</keyword>
<keyword evidence="3 8" id="KW-0133">Cell shape</keyword>
<feature type="active site" description="Proton donor/acceptor" evidence="8">
    <location>
        <position position="196"/>
    </location>
</feature>
<dbReference type="RefSeq" id="WP_125025738.1">
    <property type="nucleotide sequence ID" value="NZ_CP034159.1"/>
</dbReference>
<dbReference type="GO" id="GO:0008360">
    <property type="term" value="P:regulation of cell shape"/>
    <property type="evidence" value="ECO:0007669"/>
    <property type="project" value="UniProtKB-KW"/>
</dbReference>
<dbReference type="GO" id="GO:0009252">
    <property type="term" value="P:peptidoglycan biosynthetic process"/>
    <property type="evidence" value="ECO:0007669"/>
    <property type="project" value="UniProtKB-UniRule"/>
</dbReference>
<dbReference type="InterPro" id="IPR004391">
    <property type="entry name" value="Glu_race"/>
</dbReference>
<comment type="function">
    <text evidence="8">Provides the (R)-glutamate required for cell wall biosynthesis.</text>
</comment>
<keyword evidence="10" id="KW-1185">Reference proteome</keyword>
<protein>
    <recommendedName>
        <fullName evidence="7 8">Glutamate racemase</fullName>
        <ecNumber evidence="2 8">5.1.1.3</ecNumber>
    </recommendedName>
</protein>
<dbReference type="InterPro" id="IPR015942">
    <property type="entry name" value="Asp/Glu/hydantoin_racemase"/>
</dbReference>
<dbReference type="PROSITE" id="PS00923">
    <property type="entry name" value="ASP_GLU_RACEMASE_1"/>
    <property type="match status" value="1"/>
</dbReference>
<dbReference type="Gene3D" id="3.40.50.1860">
    <property type="match status" value="2"/>
</dbReference>
<evidence type="ECO:0000256" key="4">
    <source>
        <dbReference type="ARBA" id="ARBA00022984"/>
    </source>
</evidence>
<feature type="binding site" evidence="8">
    <location>
        <begin position="85"/>
        <end position="86"/>
    </location>
    <ligand>
        <name>substrate</name>
    </ligand>
</feature>
<evidence type="ECO:0000256" key="1">
    <source>
        <dbReference type="ARBA" id="ARBA00001602"/>
    </source>
</evidence>
<dbReference type="EC" id="5.1.1.3" evidence="2 8"/>
<dbReference type="Pfam" id="PF01177">
    <property type="entry name" value="Asp_Glu_race"/>
    <property type="match status" value="1"/>
</dbReference>
<dbReference type="OrthoDB" id="9801055at2"/>
<feature type="active site" description="Proton donor/acceptor" evidence="8">
    <location>
        <position position="84"/>
    </location>
</feature>
<sequence length="276" mass="31063">MKTQKQDFSHLSAKQPIGIFDSGVGGLTVAKEIKRLLPQEDLIYFGDTKHLPYGEKSREAIVGYSTKITAFLLEKNCKAVVIACNSATANALKEVLELVNDRVPVIDVINPVAEKVSYEIHNNVGVIATKATVNSGLYKKSIRKHNKFIKVDELATPLLVPAIEEGFRNHPITHSIIYNYLSNSKLKNIETLILGCTHYPLLLNEIKQYYGNRVRVIDSPSIVANQLKMILEKHHLLNGDNPKPSYQFYLSDITKNFEKISKKFFGKTIDLELKVL</sequence>
<reference evidence="10" key="1">
    <citation type="submission" date="2018-11" db="EMBL/GenBank/DDBJ databases">
        <title>Proposal to divide the Flavobacteriaceae and reorganize its genera based on Amino Acid Identity values calculated from whole genome sequences.</title>
        <authorList>
            <person name="Nicholson A.C."/>
            <person name="Gulvik C.A."/>
            <person name="Whitney A.M."/>
            <person name="Humrighouse B.W."/>
            <person name="Bell M."/>
            <person name="Holmes B."/>
            <person name="Steigerwalt A.G."/>
            <person name="Villarma A."/>
            <person name="Sheth M."/>
            <person name="Batra D."/>
            <person name="Pryor J."/>
            <person name="Bernardet J.-F."/>
            <person name="Hugo C."/>
            <person name="Kampfer P."/>
            <person name="Newman J.D."/>
            <person name="McQuiston J.R."/>
        </authorList>
    </citation>
    <scope>NUCLEOTIDE SEQUENCE [LARGE SCALE GENOMIC DNA]</scope>
    <source>
        <strain evidence="10">G0081</strain>
    </source>
</reference>
<dbReference type="EMBL" id="CP034159">
    <property type="protein sequence ID" value="AZI34102.1"/>
    <property type="molecule type" value="Genomic_DNA"/>
</dbReference>
<comment type="similarity">
    <text evidence="8">Belongs to the aspartate/glutamate racemases family.</text>
</comment>
<dbReference type="GO" id="GO:0008881">
    <property type="term" value="F:glutamate racemase activity"/>
    <property type="evidence" value="ECO:0007669"/>
    <property type="project" value="UniProtKB-UniRule"/>
</dbReference>
<dbReference type="InterPro" id="IPR033134">
    <property type="entry name" value="Asp/Glu_racemase_AS_2"/>
</dbReference>
<feature type="binding site" evidence="8">
    <location>
        <begin position="197"/>
        <end position="198"/>
    </location>
    <ligand>
        <name>substrate</name>
    </ligand>
</feature>
<feature type="binding site" evidence="8">
    <location>
        <begin position="53"/>
        <end position="54"/>
    </location>
    <ligand>
        <name>substrate</name>
    </ligand>
</feature>
<evidence type="ECO:0000256" key="3">
    <source>
        <dbReference type="ARBA" id="ARBA00022960"/>
    </source>
</evidence>
<dbReference type="GO" id="GO:0071555">
    <property type="term" value="P:cell wall organization"/>
    <property type="evidence" value="ECO:0007669"/>
    <property type="project" value="UniProtKB-KW"/>
</dbReference>
<dbReference type="PANTHER" id="PTHR21198:SF2">
    <property type="entry name" value="GLUTAMATE RACEMASE"/>
    <property type="match status" value="1"/>
</dbReference>
<comment type="pathway">
    <text evidence="8">Cell wall biogenesis; peptidoglycan biosynthesis.</text>
</comment>
<evidence type="ECO:0000256" key="5">
    <source>
        <dbReference type="ARBA" id="ARBA00023235"/>
    </source>
</evidence>
<dbReference type="HAMAP" id="MF_00258">
    <property type="entry name" value="Glu_racemase"/>
    <property type="match status" value="1"/>
</dbReference>